<dbReference type="EMBL" id="CANTFK010000983">
    <property type="protein sequence ID" value="CAI5737360.1"/>
    <property type="molecule type" value="Genomic_DNA"/>
</dbReference>
<reference evidence="2" key="1">
    <citation type="submission" date="2022-12" db="EMBL/GenBank/DDBJ databases">
        <authorList>
            <person name="Webb A."/>
        </authorList>
    </citation>
    <scope>NUCLEOTIDE SEQUENCE</scope>
    <source>
        <strain evidence="2">Pf2</strain>
    </source>
</reference>
<protein>
    <recommendedName>
        <fullName evidence="4">Retrotransposon gag domain-containing protein</fullName>
    </recommendedName>
</protein>
<gene>
    <name evidence="2" type="ORF">PFR002_LOCUS8347</name>
</gene>
<dbReference type="Proteomes" id="UP001159659">
    <property type="component" value="Unassembled WGS sequence"/>
</dbReference>
<feature type="region of interest" description="Disordered" evidence="1">
    <location>
        <begin position="1"/>
        <end position="82"/>
    </location>
</feature>
<name>A0AAV0UKI0_9STRA</name>
<evidence type="ECO:0000313" key="3">
    <source>
        <dbReference type="Proteomes" id="UP001159659"/>
    </source>
</evidence>
<comment type="caution">
    <text evidence="2">The sequence shown here is derived from an EMBL/GenBank/DDBJ whole genome shotgun (WGS) entry which is preliminary data.</text>
</comment>
<accession>A0AAV0UKI0</accession>
<sequence length="431" mass="46972">MDRDQPSPINSENLSINPAHQEAQVPLPTYDFVPPRTQRSPAPTQNTPPPQDSGSSPGLALSQNLAPHPSCPSPASSPVLAPSVLAPHTVPRIKEVNKGRRNNSTYTDELRETFLVTFLDGAASDFYFQFLDEFIDLHNRNHSYQEVQEALREEFRCKLSQSRLSDYLNKPKKPEQTWHGYYAYLRHVGKEMGGDQNALILEAFCKNASTDPGIQLQLASVIDYNATNINDEINKAFTLLEKLLGDGRKSSSHSQRSSNASANINKASAASATASTQVSAKPKLPQCSSTSRSRPKDGIKPFWVCKTTEHKTFDCPVIQDAQRRVGQASVATAVSPSDHAAESYVVEGADDTIIDSTGECFFLGSAEECIDHGSPLDSPTPNAFIGADACIVLQSRDAKLPTSTKWFIDSGATHHFTNNASAIITPTPSFL</sequence>
<feature type="compositionally biased region" description="Polar residues" evidence="1">
    <location>
        <begin position="52"/>
        <end position="64"/>
    </location>
</feature>
<evidence type="ECO:0008006" key="4">
    <source>
        <dbReference type="Google" id="ProtNLM"/>
    </source>
</evidence>
<evidence type="ECO:0000256" key="1">
    <source>
        <dbReference type="SAM" id="MobiDB-lite"/>
    </source>
</evidence>
<proteinExistence type="predicted"/>
<feature type="compositionally biased region" description="Low complexity" evidence="1">
    <location>
        <begin position="252"/>
        <end position="280"/>
    </location>
</feature>
<feature type="region of interest" description="Disordered" evidence="1">
    <location>
        <begin position="248"/>
        <end position="296"/>
    </location>
</feature>
<dbReference type="AlphaFoldDB" id="A0AAV0UKI0"/>
<organism evidence="2 3">
    <name type="scientific">Peronospora farinosa</name>
    <dbReference type="NCBI Taxonomy" id="134698"/>
    <lineage>
        <taxon>Eukaryota</taxon>
        <taxon>Sar</taxon>
        <taxon>Stramenopiles</taxon>
        <taxon>Oomycota</taxon>
        <taxon>Peronosporomycetes</taxon>
        <taxon>Peronosporales</taxon>
        <taxon>Peronosporaceae</taxon>
        <taxon>Peronospora</taxon>
    </lineage>
</organism>
<evidence type="ECO:0000313" key="2">
    <source>
        <dbReference type="EMBL" id="CAI5737360.1"/>
    </source>
</evidence>
<feature type="compositionally biased region" description="Low complexity" evidence="1">
    <location>
        <begin position="65"/>
        <end position="82"/>
    </location>
</feature>
<feature type="compositionally biased region" description="Polar residues" evidence="1">
    <location>
        <begin position="7"/>
        <end position="18"/>
    </location>
</feature>